<keyword evidence="4" id="KW-1185">Reference proteome</keyword>
<dbReference type="InterPro" id="IPR009875">
    <property type="entry name" value="PilZ_domain"/>
</dbReference>
<reference evidence="3 4" key="1">
    <citation type="submission" date="2024-09" db="EMBL/GenBank/DDBJ databases">
        <authorList>
            <person name="Sun Q."/>
            <person name="Mori K."/>
        </authorList>
    </citation>
    <scope>NUCLEOTIDE SEQUENCE [LARGE SCALE GENOMIC DNA]</scope>
    <source>
        <strain evidence="3 4">CCM 7706</strain>
    </source>
</reference>
<dbReference type="RefSeq" id="WP_379487242.1">
    <property type="nucleotide sequence ID" value="NZ_JBHLWK010000012.1"/>
</dbReference>
<proteinExistence type="predicted"/>
<sequence>MTTRYRSGSDGDDRPGDLHAQWGKAASLALPQSLASARGTGDHPHRCPRMRTLICAVAGTGDAAGVEVIVRNVSPGGMCIASRTLLPRAGDTLHITLPGQAALSAQVRWVGDGEFGVQLLDGQATEPFPAACGSRGSGLEAALGRVLGMAPRPARGSTGTRPCAGSDPR</sequence>
<evidence type="ECO:0000313" key="4">
    <source>
        <dbReference type="Proteomes" id="UP001589798"/>
    </source>
</evidence>
<dbReference type="EMBL" id="JBHLWK010000012">
    <property type="protein sequence ID" value="MFC0204482.1"/>
    <property type="molecule type" value="Genomic_DNA"/>
</dbReference>
<gene>
    <name evidence="3" type="ORF">ACFFJC_09380</name>
</gene>
<feature type="region of interest" description="Disordered" evidence="1">
    <location>
        <begin position="150"/>
        <end position="169"/>
    </location>
</feature>
<name>A0ABV6CUT2_9SPHN</name>
<evidence type="ECO:0000256" key="1">
    <source>
        <dbReference type="SAM" id="MobiDB-lite"/>
    </source>
</evidence>
<dbReference type="Proteomes" id="UP001589798">
    <property type="component" value="Unassembled WGS sequence"/>
</dbReference>
<protein>
    <submittedName>
        <fullName evidence="3">PilZ domain-containing protein</fullName>
    </submittedName>
</protein>
<accession>A0ABV6CUT2</accession>
<feature type="domain" description="PilZ" evidence="2">
    <location>
        <begin position="47"/>
        <end position="124"/>
    </location>
</feature>
<dbReference type="Pfam" id="PF07238">
    <property type="entry name" value="PilZ"/>
    <property type="match status" value="1"/>
</dbReference>
<evidence type="ECO:0000259" key="2">
    <source>
        <dbReference type="Pfam" id="PF07238"/>
    </source>
</evidence>
<evidence type="ECO:0000313" key="3">
    <source>
        <dbReference type="EMBL" id="MFC0204482.1"/>
    </source>
</evidence>
<comment type="caution">
    <text evidence="3">The sequence shown here is derived from an EMBL/GenBank/DDBJ whole genome shotgun (WGS) entry which is preliminary data.</text>
</comment>
<organism evidence="3 4">
    <name type="scientific">Novosphingobium soli</name>
    <dbReference type="NCBI Taxonomy" id="574956"/>
    <lineage>
        <taxon>Bacteria</taxon>
        <taxon>Pseudomonadati</taxon>
        <taxon>Pseudomonadota</taxon>
        <taxon>Alphaproteobacteria</taxon>
        <taxon>Sphingomonadales</taxon>
        <taxon>Sphingomonadaceae</taxon>
        <taxon>Novosphingobium</taxon>
    </lineage>
</organism>